<name>E4XVR1_OIKDI</name>
<gene>
    <name evidence="3" type="ORF">GSOID_T00006707001</name>
</gene>
<sequence>MYKNESLVGEAIAECISEGVITREEIFIFGSFRLTSKLHSNFHDPDLIIAVIKHQLNLLKLNYLDLYLIHAPWGTVSTDNASFSVDNIYENGFPVIKDFDHMLIWRELEKAVDQGLVRRIGLSNFDELQVDKINSVFNLLYVFLYYVKDRVDSKSKSTCILNDFYSTNCQF</sequence>
<feature type="domain" description="NADP-dependent oxidoreductase" evidence="2">
    <location>
        <begin position="2"/>
        <end position="133"/>
    </location>
</feature>
<keyword evidence="4" id="KW-1185">Reference proteome</keyword>
<dbReference type="InterPro" id="IPR018170">
    <property type="entry name" value="Aldo/ket_reductase_CS"/>
</dbReference>
<dbReference type="PRINTS" id="PR00069">
    <property type="entry name" value="ALDKETRDTASE"/>
</dbReference>
<evidence type="ECO:0000313" key="3">
    <source>
        <dbReference type="EMBL" id="CBY13779.1"/>
    </source>
</evidence>
<proteinExistence type="inferred from homology"/>
<dbReference type="PANTHER" id="PTHR11732">
    <property type="entry name" value="ALDO/KETO REDUCTASE"/>
    <property type="match status" value="1"/>
</dbReference>
<evidence type="ECO:0000259" key="2">
    <source>
        <dbReference type="Pfam" id="PF00248"/>
    </source>
</evidence>
<reference evidence="3" key="1">
    <citation type="journal article" date="2010" name="Science">
        <title>Plasticity of animal genome architecture unmasked by rapid evolution of a pelagic tunicate.</title>
        <authorList>
            <person name="Denoeud F."/>
            <person name="Henriet S."/>
            <person name="Mungpakdee S."/>
            <person name="Aury J.M."/>
            <person name="Da Silva C."/>
            <person name="Brinkmann H."/>
            <person name="Mikhaleva J."/>
            <person name="Olsen L.C."/>
            <person name="Jubin C."/>
            <person name="Canestro C."/>
            <person name="Bouquet J.M."/>
            <person name="Danks G."/>
            <person name="Poulain J."/>
            <person name="Campsteijn C."/>
            <person name="Adamski M."/>
            <person name="Cross I."/>
            <person name="Yadetie F."/>
            <person name="Muffato M."/>
            <person name="Louis A."/>
            <person name="Butcher S."/>
            <person name="Tsagkogeorga G."/>
            <person name="Konrad A."/>
            <person name="Singh S."/>
            <person name="Jensen M.F."/>
            <person name="Cong E.H."/>
            <person name="Eikeseth-Otteraa H."/>
            <person name="Noel B."/>
            <person name="Anthouard V."/>
            <person name="Porcel B.M."/>
            <person name="Kachouri-Lafond R."/>
            <person name="Nishino A."/>
            <person name="Ugolini M."/>
            <person name="Chourrout P."/>
            <person name="Nishida H."/>
            <person name="Aasland R."/>
            <person name="Huzurbazar S."/>
            <person name="Westhof E."/>
            <person name="Delsuc F."/>
            <person name="Lehrach H."/>
            <person name="Reinhardt R."/>
            <person name="Weissenbach J."/>
            <person name="Roy S.W."/>
            <person name="Artiguenave F."/>
            <person name="Postlethwait J.H."/>
            <person name="Manak J.R."/>
            <person name="Thompson E.M."/>
            <person name="Jaillon O."/>
            <person name="Du Pasquier L."/>
            <person name="Boudinot P."/>
            <person name="Liberles D.A."/>
            <person name="Volff J.N."/>
            <person name="Philippe H."/>
            <person name="Lenhard B."/>
            <person name="Roest Crollius H."/>
            <person name="Wincker P."/>
            <person name="Chourrout D."/>
        </authorList>
    </citation>
    <scope>NUCLEOTIDE SEQUENCE [LARGE SCALE GENOMIC DNA]</scope>
</reference>
<organism evidence="3">
    <name type="scientific">Oikopleura dioica</name>
    <name type="common">Tunicate</name>
    <dbReference type="NCBI Taxonomy" id="34765"/>
    <lineage>
        <taxon>Eukaryota</taxon>
        <taxon>Metazoa</taxon>
        <taxon>Chordata</taxon>
        <taxon>Tunicata</taxon>
        <taxon>Appendicularia</taxon>
        <taxon>Copelata</taxon>
        <taxon>Oikopleuridae</taxon>
        <taxon>Oikopleura</taxon>
    </lineage>
</organism>
<dbReference type="GO" id="GO:0016491">
    <property type="term" value="F:oxidoreductase activity"/>
    <property type="evidence" value="ECO:0007669"/>
    <property type="project" value="InterPro"/>
</dbReference>
<dbReference type="Gene3D" id="3.20.20.100">
    <property type="entry name" value="NADP-dependent oxidoreductase domain"/>
    <property type="match status" value="1"/>
</dbReference>
<dbReference type="PROSITE" id="PS00062">
    <property type="entry name" value="ALDOKETO_REDUCTASE_2"/>
    <property type="match status" value="1"/>
</dbReference>
<dbReference type="AlphaFoldDB" id="E4XVR1"/>
<comment type="similarity">
    <text evidence="1">Belongs to the aldo/keto reductase family.</text>
</comment>
<dbReference type="EMBL" id="FN653219">
    <property type="protein sequence ID" value="CBY13779.1"/>
    <property type="molecule type" value="Genomic_DNA"/>
</dbReference>
<dbReference type="InterPro" id="IPR036812">
    <property type="entry name" value="NAD(P)_OxRdtase_dom_sf"/>
</dbReference>
<evidence type="ECO:0000313" key="4">
    <source>
        <dbReference type="Proteomes" id="UP000001307"/>
    </source>
</evidence>
<dbReference type="OrthoDB" id="416253at2759"/>
<dbReference type="InParanoid" id="E4XVR1"/>
<evidence type="ECO:0000256" key="1">
    <source>
        <dbReference type="ARBA" id="ARBA00007905"/>
    </source>
</evidence>
<protein>
    <recommendedName>
        <fullName evidence="2">NADP-dependent oxidoreductase domain-containing protein</fullName>
    </recommendedName>
</protein>
<dbReference type="InterPro" id="IPR020471">
    <property type="entry name" value="AKR"/>
</dbReference>
<dbReference type="Proteomes" id="UP000001307">
    <property type="component" value="Unassembled WGS sequence"/>
</dbReference>
<dbReference type="SUPFAM" id="SSF51430">
    <property type="entry name" value="NAD(P)-linked oxidoreductase"/>
    <property type="match status" value="1"/>
</dbReference>
<accession>E4XVR1</accession>
<dbReference type="InterPro" id="IPR023210">
    <property type="entry name" value="NADP_OxRdtase_dom"/>
</dbReference>
<dbReference type="Pfam" id="PF00248">
    <property type="entry name" value="Aldo_ket_red"/>
    <property type="match status" value="1"/>
</dbReference>